<organism evidence="8 9">
    <name type="scientific">Niabella ginsenosidivorans</name>
    <dbReference type="NCBI Taxonomy" id="1176587"/>
    <lineage>
        <taxon>Bacteria</taxon>
        <taxon>Pseudomonadati</taxon>
        <taxon>Bacteroidota</taxon>
        <taxon>Chitinophagia</taxon>
        <taxon>Chitinophagales</taxon>
        <taxon>Chitinophagaceae</taxon>
        <taxon>Niabella</taxon>
    </lineage>
</organism>
<dbReference type="SUPFAM" id="SSF49303">
    <property type="entry name" value="beta-Galactosidase/glucuronidase domain"/>
    <property type="match status" value="1"/>
</dbReference>
<dbReference type="EMBL" id="CP015772">
    <property type="protein sequence ID" value="ANH81586.1"/>
    <property type="molecule type" value="Genomic_DNA"/>
</dbReference>
<feature type="chain" id="PRO_5008389724" evidence="4">
    <location>
        <begin position="22"/>
        <end position="892"/>
    </location>
</feature>
<dbReference type="InterPro" id="IPR051913">
    <property type="entry name" value="GH2_Domain-Containing"/>
</dbReference>
<dbReference type="InterPro" id="IPR008979">
    <property type="entry name" value="Galactose-bd-like_sf"/>
</dbReference>
<protein>
    <submittedName>
        <fullName evidence="8">Beta-galactosidase</fullName>
    </submittedName>
</protein>
<evidence type="ECO:0000313" key="9">
    <source>
        <dbReference type="Proteomes" id="UP000077667"/>
    </source>
</evidence>
<feature type="signal peptide" evidence="4">
    <location>
        <begin position="1"/>
        <end position="21"/>
    </location>
</feature>
<keyword evidence="9" id="KW-1185">Reference proteome</keyword>
<dbReference type="Gene3D" id="3.20.20.80">
    <property type="entry name" value="Glycosidases"/>
    <property type="match status" value="1"/>
</dbReference>
<evidence type="ECO:0000259" key="5">
    <source>
        <dbReference type="Pfam" id="PF00703"/>
    </source>
</evidence>
<dbReference type="Pfam" id="PF02837">
    <property type="entry name" value="Glyco_hydro_2_N"/>
    <property type="match status" value="1"/>
</dbReference>
<dbReference type="InterPro" id="IPR006102">
    <property type="entry name" value="Ig-like_GH2"/>
</dbReference>
<dbReference type="KEGG" id="nia:A8C56_11915"/>
<evidence type="ECO:0000256" key="4">
    <source>
        <dbReference type="SAM" id="SignalP"/>
    </source>
</evidence>
<proteinExistence type="inferred from homology"/>
<dbReference type="Gene3D" id="2.60.120.260">
    <property type="entry name" value="Galactose-binding domain-like"/>
    <property type="match status" value="1"/>
</dbReference>
<evidence type="ECO:0000256" key="2">
    <source>
        <dbReference type="ARBA" id="ARBA00022801"/>
    </source>
</evidence>
<dbReference type="Gene3D" id="2.60.40.10">
    <property type="entry name" value="Immunoglobulins"/>
    <property type="match status" value="2"/>
</dbReference>
<evidence type="ECO:0000259" key="7">
    <source>
        <dbReference type="Pfam" id="PF02837"/>
    </source>
</evidence>
<dbReference type="InterPro" id="IPR006103">
    <property type="entry name" value="Glyco_hydro_2_cat"/>
</dbReference>
<dbReference type="RefSeq" id="WP_067756173.1">
    <property type="nucleotide sequence ID" value="NZ_CP015772.1"/>
</dbReference>
<dbReference type="SUPFAM" id="SSF49785">
    <property type="entry name" value="Galactose-binding domain-like"/>
    <property type="match status" value="1"/>
</dbReference>
<dbReference type="InterPro" id="IPR006101">
    <property type="entry name" value="Glyco_hydro_2"/>
</dbReference>
<dbReference type="PRINTS" id="PR00132">
    <property type="entry name" value="GLHYDRLASE2"/>
</dbReference>
<dbReference type="Gene3D" id="2.60.120.430">
    <property type="entry name" value="Galactose-binding lectin"/>
    <property type="match status" value="1"/>
</dbReference>
<evidence type="ECO:0000256" key="1">
    <source>
        <dbReference type="ARBA" id="ARBA00007401"/>
    </source>
</evidence>
<dbReference type="Pfam" id="PF00703">
    <property type="entry name" value="Glyco_hydro_2"/>
    <property type="match status" value="1"/>
</dbReference>
<dbReference type="PANTHER" id="PTHR42732:SF1">
    <property type="entry name" value="BETA-MANNOSIDASE"/>
    <property type="match status" value="1"/>
</dbReference>
<keyword evidence="2" id="KW-0378">Hydrolase</keyword>
<feature type="domain" description="Glycosyl hydrolases family 2 sugar binding" evidence="7">
    <location>
        <begin position="28"/>
        <end position="174"/>
    </location>
</feature>
<gene>
    <name evidence="8" type="ORF">A8C56_11915</name>
</gene>
<dbReference type="Pfam" id="PF02836">
    <property type="entry name" value="Glyco_hydro_2_C"/>
    <property type="match status" value="1"/>
</dbReference>
<evidence type="ECO:0000256" key="3">
    <source>
        <dbReference type="ARBA" id="ARBA00023295"/>
    </source>
</evidence>
<dbReference type="SUPFAM" id="SSF51445">
    <property type="entry name" value="(Trans)glycosidases"/>
    <property type="match status" value="1"/>
</dbReference>
<feature type="domain" description="Glycoside hydrolase family 2 immunoglobulin-like beta-sandwich" evidence="5">
    <location>
        <begin position="192"/>
        <end position="297"/>
    </location>
</feature>
<dbReference type="InterPro" id="IPR006104">
    <property type="entry name" value="Glyco_hydro_2_N"/>
</dbReference>
<dbReference type="InterPro" id="IPR013783">
    <property type="entry name" value="Ig-like_fold"/>
</dbReference>
<dbReference type="InterPro" id="IPR036156">
    <property type="entry name" value="Beta-gal/glucu_dom_sf"/>
</dbReference>
<feature type="domain" description="Glycoside hydrolase family 2 catalytic" evidence="6">
    <location>
        <begin position="305"/>
        <end position="604"/>
    </location>
</feature>
<dbReference type="AlphaFoldDB" id="A0A1A9I1T3"/>
<accession>A0A1A9I1T3</accession>
<dbReference type="GO" id="GO:0005975">
    <property type="term" value="P:carbohydrate metabolic process"/>
    <property type="evidence" value="ECO:0007669"/>
    <property type="project" value="InterPro"/>
</dbReference>
<evidence type="ECO:0000259" key="6">
    <source>
        <dbReference type="Pfam" id="PF02836"/>
    </source>
</evidence>
<comment type="similarity">
    <text evidence="1">Belongs to the glycosyl hydrolase 2 family.</text>
</comment>
<dbReference type="PANTHER" id="PTHR42732">
    <property type="entry name" value="BETA-GALACTOSIDASE"/>
    <property type="match status" value="1"/>
</dbReference>
<name>A0A1A9I1T3_9BACT</name>
<dbReference type="Proteomes" id="UP000077667">
    <property type="component" value="Chromosome"/>
</dbReference>
<sequence>MNKRSLLPLFMLLAVAMPSEAQRITQTLNSNWEFHLGNESMQPADSNAAGWTWITVPHTWNTQDTEDDEPGYYRGTGWYKKKLYIPSGWKDKDIYLFFNGVAQQADVYINGKPAGSHKGGYTAFCIPASAYLSYKAGAANELLIKADNSENETIPPLSGDFTFFGGIYRDVQVIALNKVHFNMGDHGSGGVFITTPTVSAEQASVTIRGSFVNNSGQRKELTLTHRLTDAAGMTIAQDTIVYHVNPGEKTAFLRNMNVAHPRLWSPDAPYLYRISAQLTDRHTGKILDEVVNPLGFRWYRFDAAKGFFLNGKPLKLIGTSRHQDYAGMGNALSRAMHIHDVELLKQMGGNFLRIAHYPQDPAVIEACDRLGILASVETPVVNRISESEDFARNALNMHLEMIRQNFNHPSLIIWAYMNEVLLRPRYEKGSPEQEAYFKKITSLARKLELLTRKEDPYRYTLIPNHADFDLYNRLQLTKIPMLVGWNCYQGWYTGNFKDFERFVEWHHRELPQKPLLITEYGADADNRLHSSSPVRFDKTVEYATAYHRAYLETIRSKPFIAGAVIWNLADFSSETRAESTPHINSKGVLTMDRKVKDAYRFYQANLLKTPYLHIGSPEWDLRAGIARPGNKPVCTQPVQVFSNQEEIVLKLNGQTLGTAKPRSGIAVFQVPFINGPNLLQAASGDGKVTDQATIDFQIIPTRLNDKDLPFTSLNVNLGDQRYFYDPADHEIWLPEKEYAKGSWGYIGGHVFKKKDSRVAYGSDKNMLGTGLDPVYATQREGIKQFKMDVPDGVYTITLHFAELHSPRQHETLVYNLSGSEAAPDHFSVRTFNVDINGGPFLSPLSNQQYMVPERAVSFTTTVSAQQNKGITIVFTPIEGEPVLNGIQVRKIY</sequence>
<dbReference type="GO" id="GO:0004553">
    <property type="term" value="F:hydrolase activity, hydrolyzing O-glycosyl compounds"/>
    <property type="evidence" value="ECO:0007669"/>
    <property type="project" value="InterPro"/>
</dbReference>
<keyword evidence="4" id="KW-0732">Signal</keyword>
<keyword evidence="3" id="KW-0326">Glycosidase</keyword>
<dbReference type="STRING" id="1176587.A8C56_11915"/>
<reference evidence="8 9" key="1">
    <citation type="submission" date="2016-05" db="EMBL/GenBank/DDBJ databases">
        <title>Niabella ginsenosidivorans BS26 whole genome sequencing.</title>
        <authorList>
            <person name="Im W.T."/>
            <person name="Siddiqi M.Z."/>
        </authorList>
    </citation>
    <scope>NUCLEOTIDE SEQUENCE [LARGE SCALE GENOMIC DNA]</scope>
    <source>
        <strain evidence="8 9">BS26</strain>
    </source>
</reference>
<dbReference type="InterPro" id="IPR017853">
    <property type="entry name" value="GH"/>
</dbReference>
<evidence type="ECO:0000313" key="8">
    <source>
        <dbReference type="EMBL" id="ANH81586.1"/>
    </source>
</evidence>